<dbReference type="EMBL" id="KV417283">
    <property type="protein sequence ID" value="KZO96540.1"/>
    <property type="molecule type" value="Genomic_DNA"/>
</dbReference>
<reference evidence="2 3" key="1">
    <citation type="journal article" date="2016" name="Mol. Biol. Evol.">
        <title>Comparative Genomics of Early-Diverging Mushroom-Forming Fungi Provides Insights into the Origins of Lignocellulose Decay Capabilities.</title>
        <authorList>
            <person name="Nagy L.G."/>
            <person name="Riley R."/>
            <person name="Tritt A."/>
            <person name="Adam C."/>
            <person name="Daum C."/>
            <person name="Floudas D."/>
            <person name="Sun H."/>
            <person name="Yadav J.S."/>
            <person name="Pangilinan J."/>
            <person name="Larsson K.H."/>
            <person name="Matsuura K."/>
            <person name="Barry K."/>
            <person name="Labutti K."/>
            <person name="Kuo R."/>
            <person name="Ohm R.A."/>
            <person name="Bhattacharya S.S."/>
            <person name="Shirouzu T."/>
            <person name="Yoshinaga Y."/>
            <person name="Martin F.M."/>
            <person name="Grigoriev I.V."/>
            <person name="Hibbett D.S."/>
        </authorList>
    </citation>
    <scope>NUCLEOTIDE SEQUENCE [LARGE SCALE GENOMIC DNA]</scope>
    <source>
        <strain evidence="2 3">TUFC12733</strain>
    </source>
</reference>
<feature type="transmembrane region" description="Helical" evidence="1">
    <location>
        <begin position="100"/>
        <end position="118"/>
    </location>
</feature>
<organism evidence="2 3">
    <name type="scientific">Calocera viscosa (strain TUFC12733)</name>
    <dbReference type="NCBI Taxonomy" id="1330018"/>
    <lineage>
        <taxon>Eukaryota</taxon>
        <taxon>Fungi</taxon>
        <taxon>Dikarya</taxon>
        <taxon>Basidiomycota</taxon>
        <taxon>Agaricomycotina</taxon>
        <taxon>Dacrymycetes</taxon>
        <taxon>Dacrymycetales</taxon>
        <taxon>Dacrymycetaceae</taxon>
        <taxon>Calocera</taxon>
    </lineage>
</organism>
<dbReference type="Proteomes" id="UP000076738">
    <property type="component" value="Unassembled WGS sequence"/>
</dbReference>
<evidence type="ECO:0000313" key="2">
    <source>
        <dbReference type="EMBL" id="KZO96540.1"/>
    </source>
</evidence>
<feature type="transmembrane region" description="Helical" evidence="1">
    <location>
        <begin position="12"/>
        <end position="31"/>
    </location>
</feature>
<gene>
    <name evidence="2" type="ORF">CALVIDRAFT_598119</name>
</gene>
<feature type="transmembrane region" description="Helical" evidence="1">
    <location>
        <begin position="59"/>
        <end position="80"/>
    </location>
</feature>
<dbReference type="OrthoDB" id="3355624at2759"/>
<sequence length="175" mass="19142">MAPKVMSLFQTILLVYLEPIGFSILGAIPVVQDPQAFQAGHAPSNLTPSLLTLANRVALYQYAALLVVVGLSSTLVMHTALRLDDPTGRSQFRIFRAMQLSLLVGDFCFASASLVPYVQAGMVDYLNPLKVLTGRAPYLMAPFLGVWLSAALTSMRLAWLFGFGRQSFTSEKKKQ</sequence>
<evidence type="ECO:0000313" key="3">
    <source>
        <dbReference type="Proteomes" id="UP000076738"/>
    </source>
</evidence>
<name>A0A167MBG8_CALVF</name>
<keyword evidence="1" id="KW-0812">Transmembrane</keyword>
<protein>
    <submittedName>
        <fullName evidence="2">Uncharacterized protein</fullName>
    </submittedName>
</protein>
<dbReference type="AlphaFoldDB" id="A0A167MBG8"/>
<keyword evidence="1" id="KW-1133">Transmembrane helix</keyword>
<keyword evidence="1" id="KW-0472">Membrane</keyword>
<feature type="transmembrane region" description="Helical" evidence="1">
    <location>
        <begin position="138"/>
        <end position="164"/>
    </location>
</feature>
<keyword evidence="3" id="KW-1185">Reference proteome</keyword>
<accession>A0A167MBG8</accession>
<evidence type="ECO:0000256" key="1">
    <source>
        <dbReference type="SAM" id="Phobius"/>
    </source>
</evidence>
<proteinExistence type="predicted"/>